<dbReference type="SUPFAM" id="SSF111418">
    <property type="entry name" value="Hormone receptor domain"/>
    <property type="match status" value="1"/>
</dbReference>
<dbReference type="InterPro" id="IPR017983">
    <property type="entry name" value="GPCR_2_secretin-like_CS"/>
</dbReference>
<dbReference type="InterPro" id="IPR036445">
    <property type="entry name" value="GPCR_2_extracell_dom_sf"/>
</dbReference>
<organism evidence="2 3">
    <name type="scientific">Batillaria attramentaria</name>
    <dbReference type="NCBI Taxonomy" id="370345"/>
    <lineage>
        <taxon>Eukaryota</taxon>
        <taxon>Metazoa</taxon>
        <taxon>Spiralia</taxon>
        <taxon>Lophotrochozoa</taxon>
        <taxon>Mollusca</taxon>
        <taxon>Gastropoda</taxon>
        <taxon>Caenogastropoda</taxon>
        <taxon>Sorbeoconcha</taxon>
        <taxon>Cerithioidea</taxon>
        <taxon>Batillariidae</taxon>
        <taxon>Batillaria</taxon>
    </lineage>
</organism>
<proteinExistence type="predicted"/>
<protein>
    <recommendedName>
        <fullName evidence="1">G-protein coupled receptors family 2 profile 1 domain-containing protein</fullName>
    </recommendedName>
</protein>
<sequence length="148" mass="16728">RSCLDPSEEQLRIDENKKGDFFNLHSCAWCFHFLARIPNDVRPHRQHPVLVVIGNRTSYPRGTVLIPDVTNASDVSSVCKIVPGAMCERWKECCVAARQCCQRQVAGEPYVNGTCPRTWDGWSCFDDTEPGTVEYVTCPDFLQYAVLS</sequence>
<dbReference type="AlphaFoldDB" id="A0ABD0M9Q7"/>
<feature type="domain" description="G-protein coupled receptors family 2 profile 1" evidence="1">
    <location>
        <begin position="100"/>
        <end position="148"/>
    </location>
</feature>
<dbReference type="Gene3D" id="4.10.1240.10">
    <property type="entry name" value="GPCR, family 2, extracellular hormone receptor domain"/>
    <property type="match status" value="1"/>
</dbReference>
<feature type="non-terminal residue" evidence="2">
    <location>
        <position position="1"/>
    </location>
</feature>
<dbReference type="Pfam" id="PF02793">
    <property type="entry name" value="HRM"/>
    <property type="match status" value="1"/>
</dbReference>
<dbReference type="EMBL" id="JACVVK020000001">
    <property type="protein sequence ID" value="KAK7508579.1"/>
    <property type="molecule type" value="Genomic_DNA"/>
</dbReference>
<evidence type="ECO:0000313" key="3">
    <source>
        <dbReference type="Proteomes" id="UP001519460"/>
    </source>
</evidence>
<evidence type="ECO:0000313" key="2">
    <source>
        <dbReference type="EMBL" id="KAK7508579.1"/>
    </source>
</evidence>
<evidence type="ECO:0000259" key="1">
    <source>
        <dbReference type="PROSITE" id="PS50227"/>
    </source>
</evidence>
<gene>
    <name evidence="2" type="ORF">BaRGS_00000145</name>
</gene>
<reference evidence="2 3" key="1">
    <citation type="journal article" date="2023" name="Sci. Data">
        <title>Genome assembly of the Korean intertidal mud-creeper Batillaria attramentaria.</title>
        <authorList>
            <person name="Patra A.K."/>
            <person name="Ho P.T."/>
            <person name="Jun S."/>
            <person name="Lee S.J."/>
            <person name="Kim Y."/>
            <person name="Won Y.J."/>
        </authorList>
    </citation>
    <scope>NUCLEOTIDE SEQUENCE [LARGE SCALE GENOMIC DNA]</scope>
    <source>
        <strain evidence="2">Wonlab-2016</strain>
    </source>
</reference>
<accession>A0ABD0M9Q7</accession>
<dbReference type="InterPro" id="IPR001879">
    <property type="entry name" value="GPCR_2_extracellular_dom"/>
</dbReference>
<dbReference type="Proteomes" id="UP001519460">
    <property type="component" value="Unassembled WGS sequence"/>
</dbReference>
<feature type="non-terminal residue" evidence="2">
    <location>
        <position position="148"/>
    </location>
</feature>
<dbReference type="PROSITE" id="PS00649">
    <property type="entry name" value="G_PROTEIN_RECEP_F2_1"/>
    <property type="match status" value="1"/>
</dbReference>
<comment type="caution">
    <text evidence="2">The sequence shown here is derived from an EMBL/GenBank/DDBJ whole genome shotgun (WGS) entry which is preliminary data.</text>
</comment>
<name>A0ABD0M9Q7_9CAEN</name>
<keyword evidence="3" id="KW-1185">Reference proteome</keyword>
<dbReference type="PROSITE" id="PS50227">
    <property type="entry name" value="G_PROTEIN_RECEP_F2_3"/>
    <property type="match status" value="1"/>
</dbReference>